<dbReference type="PANTHER" id="PTHR43792:SF8">
    <property type="entry name" value="[RIBOSOMAL PROTEIN US5]-ALANINE N-ACETYLTRANSFERASE"/>
    <property type="match status" value="1"/>
</dbReference>
<evidence type="ECO:0000259" key="5">
    <source>
        <dbReference type="PROSITE" id="PS51186"/>
    </source>
</evidence>
<keyword evidence="7" id="KW-1185">Reference proteome</keyword>
<dbReference type="InterPro" id="IPR051531">
    <property type="entry name" value="N-acetyltransferase"/>
</dbReference>
<feature type="region of interest" description="Disordered" evidence="4">
    <location>
        <begin position="202"/>
        <end position="241"/>
    </location>
</feature>
<dbReference type="EMBL" id="CP015515">
    <property type="protein sequence ID" value="AND17140.1"/>
    <property type="molecule type" value="Genomic_DNA"/>
</dbReference>
<gene>
    <name evidence="6" type="ORF">A6122_2015</name>
</gene>
<keyword evidence="1 6" id="KW-0808">Transferase</keyword>
<dbReference type="RefSeq" id="WP_084415966.1">
    <property type="nucleotide sequence ID" value="NZ_CP015515.1"/>
</dbReference>
<evidence type="ECO:0000313" key="7">
    <source>
        <dbReference type="Proteomes" id="UP000077071"/>
    </source>
</evidence>
<reference evidence="6 7" key="1">
    <citation type="submission" date="2016-05" db="EMBL/GenBank/DDBJ databases">
        <title>Complete genome sequence of Rathayibacter tritici NCPPB 1953.</title>
        <authorList>
            <person name="Park J."/>
            <person name="Lee H.-H."/>
            <person name="Lee S.-W."/>
            <person name="Seo Y.-S."/>
        </authorList>
    </citation>
    <scope>NUCLEOTIDE SEQUENCE [LARGE SCALE GENOMIC DNA]</scope>
    <source>
        <strain evidence="6 7">NCPPB 1953</strain>
    </source>
</reference>
<dbReference type="GO" id="GO:0008999">
    <property type="term" value="F:protein-N-terminal-alanine acetyltransferase activity"/>
    <property type="evidence" value="ECO:0007669"/>
    <property type="project" value="TreeGrafter"/>
</dbReference>
<accession>A0A160KTL0</accession>
<comment type="similarity">
    <text evidence="3">Belongs to the acetyltransferase family. RimJ subfamily.</text>
</comment>
<dbReference type="OrthoDB" id="5242221at2"/>
<dbReference type="PANTHER" id="PTHR43792">
    <property type="entry name" value="GNAT FAMILY, PUTATIVE (AFU_ORTHOLOGUE AFUA_3G00765)-RELATED-RELATED"/>
    <property type="match status" value="1"/>
</dbReference>
<evidence type="ECO:0000256" key="3">
    <source>
        <dbReference type="ARBA" id="ARBA00038502"/>
    </source>
</evidence>
<protein>
    <submittedName>
        <fullName evidence="6">N-acetyltransferase GCN5</fullName>
    </submittedName>
</protein>
<dbReference type="KEGG" id="rtn:A6122_2015"/>
<organism evidence="6 7">
    <name type="scientific">Rathayibacter tritici</name>
    <dbReference type="NCBI Taxonomy" id="33888"/>
    <lineage>
        <taxon>Bacteria</taxon>
        <taxon>Bacillati</taxon>
        <taxon>Actinomycetota</taxon>
        <taxon>Actinomycetes</taxon>
        <taxon>Micrococcales</taxon>
        <taxon>Microbacteriaceae</taxon>
        <taxon>Rathayibacter</taxon>
    </lineage>
</organism>
<sequence>MPLPIPTLTEGRVTVRPIRVRDARPLERELIANRSWLRQWEASDPRGGAAFDVRASIRSLQQNARAGGGVPFLIDWDGDLAGQLNISNIGYGSLSSGSIGYWVSERFAGRGITPLAVALAADHAFLDLSLHRIEICIRPENRPSLRVVEKLGFRYEGLRRRFIHINGDWRDHFCFALVAEEVPRGVLRRFLDGQVPSDVGVPSDVDLRASRRSGLSGPSDGAGVPPTGPRLIRDSHGHTYP</sequence>
<dbReference type="STRING" id="33888.A6122_2015"/>
<dbReference type="Gene3D" id="3.40.630.30">
    <property type="match status" value="1"/>
</dbReference>
<proteinExistence type="inferred from homology"/>
<dbReference type="InterPro" id="IPR000182">
    <property type="entry name" value="GNAT_dom"/>
</dbReference>
<dbReference type="Proteomes" id="UP000077071">
    <property type="component" value="Chromosome"/>
</dbReference>
<feature type="domain" description="N-acetyltransferase" evidence="5">
    <location>
        <begin position="18"/>
        <end position="180"/>
    </location>
</feature>
<dbReference type="Pfam" id="PF13302">
    <property type="entry name" value="Acetyltransf_3"/>
    <property type="match status" value="1"/>
</dbReference>
<dbReference type="GO" id="GO:0005737">
    <property type="term" value="C:cytoplasm"/>
    <property type="evidence" value="ECO:0007669"/>
    <property type="project" value="TreeGrafter"/>
</dbReference>
<dbReference type="InterPro" id="IPR016181">
    <property type="entry name" value="Acyl_CoA_acyltransferase"/>
</dbReference>
<name>A0A160KTL0_9MICO</name>
<evidence type="ECO:0000256" key="2">
    <source>
        <dbReference type="ARBA" id="ARBA00023315"/>
    </source>
</evidence>
<dbReference type="PATRIC" id="fig|33888.3.peg.2226"/>
<dbReference type="AlphaFoldDB" id="A0A160KTL0"/>
<feature type="compositionally biased region" description="Basic and acidic residues" evidence="4">
    <location>
        <begin position="231"/>
        <end position="241"/>
    </location>
</feature>
<dbReference type="PROSITE" id="PS51186">
    <property type="entry name" value="GNAT"/>
    <property type="match status" value="1"/>
</dbReference>
<keyword evidence="2" id="KW-0012">Acyltransferase</keyword>
<evidence type="ECO:0000256" key="4">
    <source>
        <dbReference type="SAM" id="MobiDB-lite"/>
    </source>
</evidence>
<evidence type="ECO:0000313" key="6">
    <source>
        <dbReference type="EMBL" id="AND17140.1"/>
    </source>
</evidence>
<dbReference type="SUPFAM" id="SSF55729">
    <property type="entry name" value="Acyl-CoA N-acyltransferases (Nat)"/>
    <property type="match status" value="1"/>
</dbReference>
<evidence type="ECO:0000256" key="1">
    <source>
        <dbReference type="ARBA" id="ARBA00022679"/>
    </source>
</evidence>